<dbReference type="RefSeq" id="XP_003075315.2">
    <property type="nucleotide sequence ID" value="XM_003075267.2"/>
</dbReference>
<dbReference type="KEGG" id="ota:OT_ostta02g04730"/>
<dbReference type="OrthoDB" id="10666780at2759"/>
<reference evidence="3" key="1">
    <citation type="journal article" date="2006" name="Proc. Natl. Acad. Sci. U.S.A.">
        <title>Genome analysis of the smallest free-living eukaryote Ostreococcus tauri unveils many unique features.</title>
        <authorList>
            <person name="Derelle E."/>
            <person name="Ferraz C."/>
            <person name="Rombauts S."/>
            <person name="Rouze P."/>
            <person name="Worden A.Z."/>
            <person name="Robbens S."/>
            <person name="Partensky F."/>
            <person name="Degroeve S."/>
            <person name="Echeynie S."/>
            <person name="Cooke R."/>
            <person name="Saeys Y."/>
            <person name="Wuyts J."/>
            <person name="Jabbari K."/>
            <person name="Bowler C."/>
            <person name="Panaud O."/>
            <person name="Piegu B."/>
            <person name="Ball S.G."/>
            <person name="Ral J.-P."/>
            <person name="Bouget F.-Y."/>
            <person name="Piganeau G."/>
            <person name="De Baets B."/>
            <person name="Picard A."/>
            <person name="Delseny M."/>
            <person name="Demaille J."/>
            <person name="Van de Peer Y."/>
            <person name="Moreau H."/>
        </authorList>
    </citation>
    <scope>NUCLEOTIDE SEQUENCE [LARGE SCALE GENOMIC DNA]</scope>
    <source>
        <strain evidence="3">OTTH 0595 / CCAP 157/2 / RCC745</strain>
    </source>
</reference>
<reference evidence="2 3" key="2">
    <citation type="journal article" date="2014" name="BMC Genomics">
        <title>An improved genome of the model marine alga Ostreococcus tauri unfolds by assessing Illumina de novo assemblies.</title>
        <authorList>
            <person name="Blanc-Mathieu R."/>
            <person name="Verhelst B."/>
            <person name="Derelle E."/>
            <person name="Rombauts S."/>
            <person name="Bouget F.Y."/>
            <person name="Carre I."/>
            <person name="Chateau A."/>
            <person name="Eyre-Walker A."/>
            <person name="Grimsley N."/>
            <person name="Moreau H."/>
            <person name="Piegu B."/>
            <person name="Rivals E."/>
            <person name="Schackwitz W."/>
            <person name="Van de Peer Y."/>
            <person name="Piganeau G."/>
        </authorList>
    </citation>
    <scope>NUCLEOTIDE SEQUENCE [LARGE SCALE GENOMIC DNA]</scope>
    <source>
        <strain evidence="3">OTTH 0595 / CCAP 157/2 / RCC745</strain>
    </source>
</reference>
<comment type="caution">
    <text evidence="2">The sequence shown here is derived from an EMBL/GenBank/DDBJ whole genome shotgun (WGS) entry which is preliminary data.</text>
</comment>
<gene>
    <name evidence="2" type="ORF">OT_ostta02g04730</name>
</gene>
<feature type="region of interest" description="Disordered" evidence="1">
    <location>
        <begin position="1"/>
        <end position="76"/>
    </location>
</feature>
<feature type="compositionally biased region" description="Basic and acidic residues" evidence="1">
    <location>
        <begin position="288"/>
        <end position="303"/>
    </location>
</feature>
<dbReference type="EMBL" id="CAID01000002">
    <property type="protein sequence ID" value="CEG01229.1"/>
    <property type="molecule type" value="Genomic_DNA"/>
</dbReference>
<keyword evidence="3" id="KW-1185">Reference proteome</keyword>
<feature type="region of interest" description="Disordered" evidence="1">
    <location>
        <begin position="240"/>
        <end position="303"/>
    </location>
</feature>
<organism evidence="2 3">
    <name type="scientific">Ostreococcus tauri</name>
    <name type="common">Marine green alga</name>
    <dbReference type="NCBI Taxonomy" id="70448"/>
    <lineage>
        <taxon>Eukaryota</taxon>
        <taxon>Viridiplantae</taxon>
        <taxon>Chlorophyta</taxon>
        <taxon>Mamiellophyceae</taxon>
        <taxon>Mamiellales</taxon>
        <taxon>Bathycoccaceae</taxon>
        <taxon>Ostreococcus</taxon>
    </lineage>
</organism>
<protein>
    <submittedName>
        <fullName evidence="2">Unnamed product</fullName>
    </submittedName>
</protein>
<accession>A0A096P9G1</accession>
<dbReference type="InParanoid" id="A0A096P9G1"/>
<evidence type="ECO:0000313" key="2">
    <source>
        <dbReference type="EMBL" id="CEG01229.1"/>
    </source>
</evidence>
<evidence type="ECO:0000256" key="1">
    <source>
        <dbReference type="SAM" id="MobiDB-lite"/>
    </source>
</evidence>
<name>A0A096P9G1_OSTTA</name>
<sequence>MSRNDDDTDAGRARPREGIDHGRGVATTPTPTTTASGKKRARSGAMPRARDGASPTRRRGRPPAGAKGGFSDSARALGGREATGWTRAAYAEMVTRSVMMYHVGLMQEAMRRAAMEAHARAFVVSQERARGGGGTGGAPEAQKQWPIVPQVSTAICPPRRDSLKPTPPGAFGKREAVNAGVQEANAAKTKANAARAALRVDGVDEASRSSRDDRNAAVAKRVQEAKFLLDPSKALDANALANEVDSDRTDASRRRVRARRSGAPSPESSLGARRDPGDDGQPAGSEAHGSKGSEKESKSAAAA</sequence>
<feature type="compositionally biased region" description="Basic and acidic residues" evidence="1">
    <location>
        <begin position="9"/>
        <end position="23"/>
    </location>
</feature>
<dbReference type="AlphaFoldDB" id="A0A096P9G1"/>
<dbReference type="Proteomes" id="UP000009170">
    <property type="component" value="Unassembled WGS sequence"/>
</dbReference>
<proteinExistence type="predicted"/>
<evidence type="ECO:0000313" key="3">
    <source>
        <dbReference type="Proteomes" id="UP000009170"/>
    </source>
</evidence>
<dbReference type="GeneID" id="9836746"/>